<dbReference type="Gene3D" id="1.25.40.10">
    <property type="entry name" value="Tetratricopeptide repeat domain"/>
    <property type="match status" value="1"/>
</dbReference>
<sequence length="210" mass="24878">MITFLKYSSIKPEFIKFIDLNFNTLFSDYFWTLFVQEASSEKLAYLHYPYMYKISLITVKLNKRFNYAYQASGTLLGLAGKPKKAIKILKLGLKNMGTNWNIPFLISFNYFYNMGNYSKAAYYLKYAVDTEGSPKYLEFLYMKLLNNSQNFKKAKLFLETMYKHNKNPIIKHIIKVRINAINKEIYLKSKKIKLHIPYSLKLFIPKKINK</sequence>
<dbReference type="InterPro" id="IPR011990">
    <property type="entry name" value="TPR-like_helical_dom_sf"/>
</dbReference>
<dbReference type="AlphaFoldDB" id="A0A519BKD4"/>
<evidence type="ECO:0000313" key="1">
    <source>
        <dbReference type="EMBL" id="RZD17723.1"/>
    </source>
</evidence>
<gene>
    <name evidence="1" type="ORF">EVG15_09615</name>
</gene>
<dbReference type="SUPFAM" id="SSF48452">
    <property type="entry name" value="TPR-like"/>
    <property type="match status" value="1"/>
</dbReference>
<organism evidence="1 2">
    <name type="scientific">Candidatus Acididesulfobacter diazotrophicus</name>
    <dbReference type="NCBI Taxonomy" id="2597226"/>
    <lineage>
        <taxon>Bacteria</taxon>
        <taxon>Deltaproteobacteria</taxon>
        <taxon>Candidatus Acidulodesulfobacterales</taxon>
        <taxon>Candidatus Acididesulfobacter</taxon>
    </lineage>
</organism>
<dbReference type="EMBL" id="SGBB01000024">
    <property type="protein sequence ID" value="RZD17723.1"/>
    <property type="molecule type" value="Genomic_DNA"/>
</dbReference>
<accession>A0A519BKD4</accession>
<name>A0A519BKD4_9DELT</name>
<reference evidence="1 2" key="1">
    <citation type="journal article" date="2019" name="ISME J.">
        <title>Insights into ecological role of a new deltaproteobacterial order Candidatus Acidulodesulfobacterales by metagenomics and metatranscriptomics.</title>
        <authorList>
            <person name="Tan S."/>
            <person name="Liu J."/>
            <person name="Fang Y."/>
            <person name="Hedlund B.P."/>
            <person name="Lian Z.H."/>
            <person name="Huang L.Y."/>
            <person name="Li J.T."/>
            <person name="Huang L.N."/>
            <person name="Li W.J."/>
            <person name="Jiang H.C."/>
            <person name="Dong H.L."/>
            <person name="Shu W.S."/>
        </authorList>
    </citation>
    <scope>NUCLEOTIDE SEQUENCE [LARGE SCALE GENOMIC DNA]</scope>
    <source>
        <strain evidence="1">AP1</strain>
    </source>
</reference>
<comment type="caution">
    <text evidence="1">The sequence shown here is derived from an EMBL/GenBank/DDBJ whole genome shotgun (WGS) entry which is preliminary data.</text>
</comment>
<dbReference type="Proteomes" id="UP000319296">
    <property type="component" value="Unassembled WGS sequence"/>
</dbReference>
<proteinExistence type="predicted"/>
<protein>
    <recommendedName>
        <fullName evidence="3">Tetratricopeptide repeat protein</fullName>
    </recommendedName>
</protein>
<evidence type="ECO:0000313" key="2">
    <source>
        <dbReference type="Proteomes" id="UP000319296"/>
    </source>
</evidence>
<evidence type="ECO:0008006" key="3">
    <source>
        <dbReference type="Google" id="ProtNLM"/>
    </source>
</evidence>